<feature type="transmembrane region" description="Helical" evidence="1">
    <location>
        <begin position="15"/>
        <end position="34"/>
    </location>
</feature>
<keyword evidence="1" id="KW-0812">Transmembrane</keyword>
<comment type="caution">
    <text evidence="2">The sequence shown here is derived from an EMBL/GenBank/DDBJ whole genome shotgun (WGS) entry which is preliminary data.</text>
</comment>
<feature type="transmembrane region" description="Helical" evidence="1">
    <location>
        <begin position="90"/>
        <end position="110"/>
    </location>
</feature>
<evidence type="ECO:0000256" key="1">
    <source>
        <dbReference type="SAM" id="Phobius"/>
    </source>
</evidence>
<dbReference type="RefSeq" id="WP_409588152.1">
    <property type="nucleotide sequence ID" value="NZ_CAKMTZ010000002.1"/>
</dbReference>
<feature type="transmembrane region" description="Helical" evidence="1">
    <location>
        <begin position="852"/>
        <end position="874"/>
    </location>
</feature>
<accession>A0AAU9R0K1</accession>
<dbReference type="EMBL" id="CAKMUD010000149">
    <property type="protein sequence ID" value="CAH1603988.1"/>
    <property type="molecule type" value="Genomic_DNA"/>
</dbReference>
<proteinExistence type="predicted"/>
<keyword evidence="1" id="KW-1133">Transmembrane helix</keyword>
<evidence type="ECO:0000313" key="3">
    <source>
        <dbReference type="Proteomes" id="UP001295462"/>
    </source>
</evidence>
<evidence type="ECO:0000313" key="2">
    <source>
        <dbReference type="EMBL" id="CAH1603988.1"/>
    </source>
</evidence>
<sequence length="888" mass="100207">MSILKQIGHFLKNKIKSIFVGIFNLIILPFTIPIEAFKKYGFIACLISIFALPVLLPIVMTFKILAAFAEPQIAVTKRIIEKSKKAQISLWIFPLFYLSLGFFTVTHANLASYATVELPTISTILNLLNGSPDVQNTAYVSDEFLIYFNLISMFADILARSLLFTAAIYLITKNLLDLSMGVVVKSTFWKMVFVLAGFIVANMTHKFEVKGFYYEKSYVEALMDNFFTQKIQDFETLATDDDSKTYDIEAIKVLEPTNFYHHYMNFTNTYLMSAEVGKHRRTDDGLELKRREFDTISIEYLNNVYRVEFAMGGAVTKITASSPNALNQQAVDLKVDLLALEQKFFADFIQSLISNALAIKEKVKDVKVERDLEVQKVGARYHDNQNVTGKRLAFEHDWRTYCHNINDYPLQGDAKLIQKYIQVSSLCAAQSFLESQYQTDHFDIKEVYAGNYHLSDGYVELFGNQSDGNTWKSLKTLTQSTCKKSYLLCAEAVQKASYINPDSKKELGLLLNATSIIGQVTSSVYDAADDLLDSRTYQETSTGDVSFKDYVVESDKAMFNLEFPLNQKQMTQIIFDEYEFLDLDKLFIPSIQDAFRAALGGDITQPYRRMATCFYYPKQIKNGFKCNSITKELVDLSTANIISAITIKIGNTAISGLSPSSTALQKGATFGKGASKLASAGKATTALGTAIVLPALLNAPTKENQYSTQGTARTILVSSFVLKFFNINFTGTLDLLAKALFFSSLSILTILFGLPFLLTVYVLGKITEIIIDIKLFWLKFYTKTMEKGENGIKEIMAEYICETWFIALLIVYSSNFEYQLDHMLAFKFEKFIETVIVMSSSIDQFIVTFPQFLLMAFYEVMMIVLINSFLIGMFDSISTNLKQSSAQQ</sequence>
<name>A0AAU9R0K1_9VIBR</name>
<dbReference type="Proteomes" id="UP001295462">
    <property type="component" value="Unassembled WGS sequence"/>
</dbReference>
<protein>
    <submittedName>
        <fullName evidence="2">Uncharacterized protein</fullName>
    </submittedName>
</protein>
<dbReference type="AlphaFoldDB" id="A0AAU9R0K1"/>
<feature type="transmembrane region" description="Helical" evidence="1">
    <location>
        <begin position="144"/>
        <end position="170"/>
    </location>
</feature>
<feature type="transmembrane region" description="Helical" evidence="1">
    <location>
        <begin position="40"/>
        <end position="69"/>
    </location>
</feature>
<feature type="transmembrane region" description="Helical" evidence="1">
    <location>
        <begin position="182"/>
        <end position="201"/>
    </location>
</feature>
<gene>
    <name evidence="2" type="ORF">THF1A12_90092</name>
</gene>
<organism evidence="2 3">
    <name type="scientific">Vibrio jasicida</name>
    <dbReference type="NCBI Taxonomy" id="766224"/>
    <lineage>
        <taxon>Bacteria</taxon>
        <taxon>Pseudomonadati</taxon>
        <taxon>Pseudomonadota</taxon>
        <taxon>Gammaproteobacteria</taxon>
        <taxon>Vibrionales</taxon>
        <taxon>Vibrionaceae</taxon>
        <taxon>Vibrio</taxon>
    </lineage>
</organism>
<keyword evidence="1" id="KW-0472">Membrane</keyword>
<reference evidence="2" key="1">
    <citation type="submission" date="2022-01" db="EMBL/GenBank/DDBJ databases">
        <authorList>
            <person name="Lagorce A."/>
        </authorList>
    </citation>
    <scope>NUCLEOTIDE SEQUENCE</scope>
    <source>
        <strain evidence="2">Th15_F1_A12</strain>
    </source>
</reference>
<feature type="transmembrane region" description="Helical" evidence="1">
    <location>
        <begin position="739"/>
        <end position="764"/>
    </location>
</feature>